<evidence type="ECO:0000313" key="3">
    <source>
        <dbReference type="Proteomes" id="UP000239388"/>
    </source>
</evidence>
<feature type="transmembrane region" description="Helical" evidence="1">
    <location>
        <begin position="26"/>
        <end position="44"/>
    </location>
</feature>
<feature type="transmembrane region" description="Helical" evidence="1">
    <location>
        <begin position="110"/>
        <end position="133"/>
    </location>
</feature>
<comment type="caution">
    <text evidence="2">The sequence shown here is derived from an EMBL/GenBank/DDBJ whole genome shotgun (WGS) entry which is preliminary data.</text>
</comment>
<dbReference type="OrthoDB" id="284719at2"/>
<reference evidence="2 3" key="1">
    <citation type="submission" date="2018-02" db="EMBL/GenBank/DDBJ databases">
        <title>Comparative genomes isolates from brazilian mangrove.</title>
        <authorList>
            <person name="Araujo J.E."/>
            <person name="Taketani R.G."/>
            <person name="Silva M.C.P."/>
            <person name="Loureco M.V."/>
            <person name="Andreote F.D."/>
        </authorList>
    </citation>
    <scope>NUCLEOTIDE SEQUENCE [LARGE SCALE GENOMIC DNA]</scope>
    <source>
        <strain evidence="2 3">NAP PRIS-MGV</strain>
    </source>
</reference>
<keyword evidence="1" id="KW-1133">Transmembrane helix</keyword>
<dbReference type="RefSeq" id="WP_105350575.1">
    <property type="nucleotide sequence ID" value="NZ_PUIB01000002.1"/>
</dbReference>
<evidence type="ECO:0008006" key="4">
    <source>
        <dbReference type="Google" id="ProtNLM"/>
    </source>
</evidence>
<evidence type="ECO:0000313" key="2">
    <source>
        <dbReference type="EMBL" id="PQO42691.1"/>
    </source>
</evidence>
<feature type="transmembrane region" description="Helical" evidence="1">
    <location>
        <begin position="56"/>
        <end position="75"/>
    </location>
</feature>
<keyword evidence="1" id="KW-0812">Transmembrane</keyword>
<feature type="transmembrane region" description="Helical" evidence="1">
    <location>
        <begin position="139"/>
        <end position="158"/>
    </location>
</feature>
<gene>
    <name evidence="2" type="ORF">C5Y98_00625</name>
</gene>
<protein>
    <recommendedName>
        <fullName evidence="4">DUF5673 domain-containing protein</fullName>
    </recommendedName>
</protein>
<accession>A0A2S8GEL2</accession>
<dbReference type="EMBL" id="PUIB01000002">
    <property type="protein sequence ID" value="PQO42691.1"/>
    <property type="molecule type" value="Genomic_DNA"/>
</dbReference>
<keyword evidence="1" id="KW-0472">Membrane</keyword>
<evidence type="ECO:0000256" key="1">
    <source>
        <dbReference type="SAM" id="Phobius"/>
    </source>
</evidence>
<dbReference type="AlphaFoldDB" id="A0A2S8GEL2"/>
<organism evidence="2 3">
    <name type="scientific">Blastopirellula marina</name>
    <dbReference type="NCBI Taxonomy" id="124"/>
    <lineage>
        <taxon>Bacteria</taxon>
        <taxon>Pseudomonadati</taxon>
        <taxon>Planctomycetota</taxon>
        <taxon>Planctomycetia</taxon>
        <taxon>Pirellulales</taxon>
        <taxon>Pirellulaceae</taxon>
        <taxon>Blastopirellula</taxon>
    </lineage>
</organism>
<name>A0A2S8GEL2_9BACT</name>
<proteinExistence type="predicted"/>
<sequence length="243" mass="27119">MTLKPLTEVESTTPQVRPQQFELREIAWIIAGVGVACAVAAPFFRDISPEQSFTWLIAIAIQLASFLVAIGWAVIRRRNMFIKAGRCLGQGLSADYGTLHGMASWMSRPIANAMIMLMQVGVALLLFSLIGTYQRWNDYFGHVLIGGIGAATLVSLRFGRHFGAVEFFENGISHIPTAFIPWEQIEVHPDKLHQDVVWLSYYRWNQSVPTSIFKVVVSDDLKQSLLEHHGEVATDSKSMALSE</sequence>
<dbReference type="Proteomes" id="UP000239388">
    <property type="component" value="Unassembled WGS sequence"/>
</dbReference>